<dbReference type="Pfam" id="PF00106">
    <property type="entry name" value="adh_short"/>
    <property type="match status" value="1"/>
</dbReference>
<dbReference type="GO" id="GO:0016491">
    <property type="term" value="F:oxidoreductase activity"/>
    <property type="evidence" value="ECO:0007669"/>
    <property type="project" value="UniProtKB-KW"/>
</dbReference>
<dbReference type="Gene3D" id="3.40.50.720">
    <property type="entry name" value="NAD(P)-binding Rossmann-like Domain"/>
    <property type="match status" value="1"/>
</dbReference>
<evidence type="ECO:0000256" key="1">
    <source>
        <dbReference type="ARBA" id="ARBA00006484"/>
    </source>
</evidence>
<dbReference type="EC" id="1.1.1.313" evidence="5"/>
<dbReference type="InterPro" id="IPR036291">
    <property type="entry name" value="NAD(P)-bd_dom_sf"/>
</dbReference>
<dbReference type="GO" id="GO:0016020">
    <property type="term" value="C:membrane"/>
    <property type="evidence" value="ECO:0007669"/>
    <property type="project" value="TreeGrafter"/>
</dbReference>
<evidence type="ECO:0000313" key="5">
    <source>
        <dbReference type="EMBL" id="QDU82157.1"/>
    </source>
</evidence>
<dbReference type="PRINTS" id="PR00081">
    <property type="entry name" value="GDHRDH"/>
</dbReference>
<dbReference type="RefSeq" id="WP_144998101.1">
    <property type="nucleotide sequence ID" value="NZ_CP036281.1"/>
</dbReference>
<evidence type="ECO:0000256" key="2">
    <source>
        <dbReference type="ARBA" id="ARBA00023002"/>
    </source>
</evidence>
<evidence type="ECO:0000259" key="4">
    <source>
        <dbReference type="SMART" id="SM00822"/>
    </source>
</evidence>
<organism evidence="5 6">
    <name type="scientific">Polystyrenella longa</name>
    <dbReference type="NCBI Taxonomy" id="2528007"/>
    <lineage>
        <taxon>Bacteria</taxon>
        <taxon>Pseudomonadati</taxon>
        <taxon>Planctomycetota</taxon>
        <taxon>Planctomycetia</taxon>
        <taxon>Planctomycetales</taxon>
        <taxon>Planctomycetaceae</taxon>
        <taxon>Polystyrenella</taxon>
    </lineage>
</organism>
<sequence length="270" mass="30079">MLKQYADHWALVTGASSGIGMEFARALAARGMHLVLTARRRDELEALAEELHTRHGTRSLIIPGDLADPDFPQQLISETKRQKIAIELLVNNAGFGMADTIENTDRERVLEMLQVNMSALTNLTYLALPDLLERGHGAVLNVSSISAFQPVAYMPAYSASKAYILHFSEALWAEARSRGVTVMALCPGVTTTNFFEIAGVGGWLKKHRAHAPDYVVRIALKSLDKRRQYVVPGIRNYLLSLASRIASRRTVVQGSMKYFRPRKKKKSDDK</sequence>
<protein>
    <submittedName>
        <fullName evidence="5">Sulfoacetaldehyde reductase</fullName>
        <ecNumber evidence="5">1.1.1.313</ecNumber>
    </submittedName>
</protein>
<dbReference type="KEGG" id="plon:Pla110_39120"/>
<feature type="domain" description="Ketoreductase" evidence="4">
    <location>
        <begin position="8"/>
        <end position="203"/>
    </location>
</feature>
<evidence type="ECO:0000256" key="3">
    <source>
        <dbReference type="RuleBase" id="RU000363"/>
    </source>
</evidence>
<dbReference type="SMART" id="SM00822">
    <property type="entry name" value="PKS_KR"/>
    <property type="match status" value="1"/>
</dbReference>
<evidence type="ECO:0000313" key="6">
    <source>
        <dbReference type="Proteomes" id="UP000317178"/>
    </source>
</evidence>
<proteinExistence type="inferred from homology"/>
<gene>
    <name evidence="5" type="primary">isfD</name>
    <name evidence="5" type="ORF">Pla110_39120</name>
</gene>
<dbReference type="AlphaFoldDB" id="A0A518CSE8"/>
<dbReference type="PANTHER" id="PTHR44196:SF2">
    <property type="entry name" value="SHORT-CHAIN DEHYDROGENASE-RELATED"/>
    <property type="match status" value="1"/>
</dbReference>
<dbReference type="PANTHER" id="PTHR44196">
    <property type="entry name" value="DEHYDROGENASE/REDUCTASE SDR FAMILY MEMBER 7B"/>
    <property type="match status" value="1"/>
</dbReference>
<accession>A0A518CSE8</accession>
<dbReference type="SUPFAM" id="SSF51735">
    <property type="entry name" value="NAD(P)-binding Rossmann-fold domains"/>
    <property type="match status" value="1"/>
</dbReference>
<dbReference type="PIRSF" id="PIRSF000126">
    <property type="entry name" value="11-beta-HSD1"/>
    <property type="match status" value="1"/>
</dbReference>
<dbReference type="PRINTS" id="PR00080">
    <property type="entry name" value="SDRFAMILY"/>
</dbReference>
<name>A0A518CSE8_9PLAN</name>
<keyword evidence="6" id="KW-1185">Reference proteome</keyword>
<dbReference type="Proteomes" id="UP000317178">
    <property type="component" value="Chromosome"/>
</dbReference>
<keyword evidence="2 5" id="KW-0560">Oxidoreductase</keyword>
<reference evidence="5 6" key="1">
    <citation type="submission" date="2019-02" db="EMBL/GenBank/DDBJ databases">
        <title>Deep-cultivation of Planctomycetes and their phenomic and genomic characterization uncovers novel biology.</title>
        <authorList>
            <person name="Wiegand S."/>
            <person name="Jogler M."/>
            <person name="Boedeker C."/>
            <person name="Pinto D."/>
            <person name="Vollmers J."/>
            <person name="Rivas-Marin E."/>
            <person name="Kohn T."/>
            <person name="Peeters S.H."/>
            <person name="Heuer A."/>
            <person name="Rast P."/>
            <person name="Oberbeckmann S."/>
            <person name="Bunk B."/>
            <person name="Jeske O."/>
            <person name="Meyerdierks A."/>
            <person name="Storesund J.E."/>
            <person name="Kallscheuer N."/>
            <person name="Luecker S."/>
            <person name="Lage O.M."/>
            <person name="Pohl T."/>
            <person name="Merkel B.J."/>
            <person name="Hornburger P."/>
            <person name="Mueller R.-W."/>
            <person name="Bruemmer F."/>
            <person name="Labrenz M."/>
            <person name="Spormann A.M."/>
            <person name="Op den Camp H."/>
            <person name="Overmann J."/>
            <person name="Amann R."/>
            <person name="Jetten M.S.M."/>
            <person name="Mascher T."/>
            <person name="Medema M.H."/>
            <person name="Devos D.P."/>
            <person name="Kaster A.-K."/>
            <person name="Ovreas L."/>
            <person name="Rohde M."/>
            <person name="Galperin M.Y."/>
            <person name="Jogler C."/>
        </authorList>
    </citation>
    <scope>NUCLEOTIDE SEQUENCE [LARGE SCALE GENOMIC DNA]</scope>
    <source>
        <strain evidence="5 6">Pla110</strain>
    </source>
</reference>
<dbReference type="InterPro" id="IPR057326">
    <property type="entry name" value="KR_dom"/>
</dbReference>
<dbReference type="OrthoDB" id="9808814at2"/>
<dbReference type="InterPro" id="IPR002347">
    <property type="entry name" value="SDR_fam"/>
</dbReference>
<dbReference type="EMBL" id="CP036281">
    <property type="protein sequence ID" value="QDU82157.1"/>
    <property type="molecule type" value="Genomic_DNA"/>
</dbReference>
<comment type="similarity">
    <text evidence="1 3">Belongs to the short-chain dehydrogenases/reductases (SDR) family.</text>
</comment>